<feature type="region of interest" description="Disordered" evidence="1">
    <location>
        <begin position="602"/>
        <end position="623"/>
    </location>
</feature>
<gene>
    <name evidence="2" type="ORF">HG263_03015</name>
</gene>
<proteinExistence type="predicted"/>
<feature type="region of interest" description="Disordered" evidence="1">
    <location>
        <begin position="118"/>
        <end position="142"/>
    </location>
</feature>
<protein>
    <submittedName>
        <fullName evidence="2">Uncharacterized protein</fullName>
    </submittedName>
</protein>
<evidence type="ECO:0000256" key="1">
    <source>
        <dbReference type="SAM" id="MobiDB-lite"/>
    </source>
</evidence>
<name>A0A849V7J4_9GAMM</name>
<comment type="caution">
    <text evidence="2">The sequence shown here is derived from an EMBL/GenBank/DDBJ whole genome shotgun (WGS) entry which is preliminary data.</text>
</comment>
<organism evidence="2 3">
    <name type="scientific">Pseudoalteromonas caenipelagi</name>
    <dbReference type="NCBI Taxonomy" id="2726988"/>
    <lineage>
        <taxon>Bacteria</taxon>
        <taxon>Pseudomonadati</taxon>
        <taxon>Pseudomonadota</taxon>
        <taxon>Gammaproteobacteria</taxon>
        <taxon>Alteromonadales</taxon>
        <taxon>Pseudoalteromonadaceae</taxon>
        <taxon>Pseudoalteromonas</taxon>
    </lineage>
</organism>
<dbReference type="RefSeq" id="WP_171624587.1">
    <property type="nucleotide sequence ID" value="NZ_JABBPG010000001.1"/>
</dbReference>
<sequence>MATNAELSLSLLIKETTSATRELSKLEEQVKKSARATSDFADDVDWAKKSLAGFLSHIKGASKNLTWLHQDFKTAKKSASNFGKEAGKSFSQLEQSSDKAKGRLAALEDQLRKNIKASKDLNSSMGASGSASSSVSAASNKKVGGSPFKKSLAGIGSFAKGVAGAAGAPLLLADAVVAAGQKTIAVTSQFEALEARINVVAASSEKSKEIFHNLKEMAEETPHNIDQTTNSFLALYNNGLIPTKEAMTAYGDIASAMGMSLQDVANNVINATSDNAKTQADAFANLGINAKETKDGLALTYNGVTTNIKDNAESIQGYFNQLAQNNFAGAMAEQMGTMGGEVARFKSEWDELFLNIGSGGVGDAIKSAFSVGSDALDTFNDSLASGQLGKYFDAYIGPLKAGFSGLYQYTMGDELEAALNGASSFFSKAYEKWGGDAKEGLKKLGVNYLLIPQSISSALGMARKEFDHWMNYFDTATDYTFTSIKNDLSSASESLMLEFKNSIGALNPWSDSFDYEEEKKKVAQNKVQRDEELKNLRGNKSEKLDEFDSSTFEERIKKSWDEALKQREKVTEELYKKLDEAQKLGEAYDKKGENYDKAKNNTEIGLKPAKGPKASSGLTSAGAKNDVQTIVSALDPKSDNTSAQKNAEETEKLLTQSCERQRGIVESSENQQTQIQTDLIKKRHEKIIQLERQKNAQLASEASGFMSQLQNLGDSLNGDLTNPENVEASVQAMVEVYESGKNIIDELFLGTGEEEDPEQTDEQDSSVIEAQNEEKLAATQALAEEQAQIEVDQTKQKNKAMADIEREQQSQRLNQASDFFGGVASVAAAFGGKQSKAAKAAAIAQTTIKTYESATNAYASLAGIPYVGPALGIAAAAAAVAAGMANVQAIKSTNYSGAYDHGGLIPAGKIGLVGEYGPELIAGPVNVTSRRTTAGLNTSNSAAEQTPQNIDKSVKFNYVINANDSEGVAQVMKRERAKIMQDVRYAMESGEWD</sequence>
<dbReference type="EMBL" id="JABBPG010000001">
    <property type="protein sequence ID" value="NOU49519.1"/>
    <property type="molecule type" value="Genomic_DNA"/>
</dbReference>
<evidence type="ECO:0000313" key="3">
    <source>
        <dbReference type="Proteomes" id="UP000586305"/>
    </source>
</evidence>
<dbReference type="Proteomes" id="UP000586305">
    <property type="component" value="Unassembled WGS sequence"/>
</dbReference>
<accession>A0A849V7J4</accession>
<reference evidence="2 3" key="1">
    <citation type="submission" date="2020-04" db="EMBL/GenBank/DDBJ databases">
        <title>Pseudoalteromonas caenipelagi sp. nov., isolated from a tidal flat.</title>
        <authorList>
            <person name="Park S."/>
            <person name="Yoon J.-H."/>
        </authorList>
    </citation>
    <scope>NUCLEOTIDE SEQUENCE [LARGE SCALE GENOMIC DNA]</scope>
    <source>
        <strain evidence="2 3">JBTF-M23</strain>
    </source>
</reference>
<keyword evidence="3" id="KW-1185">Reference proteome</keyword>
<feature type="compositionally biased region" description="Low complexity" evidence="1">
    <location>
        <begin position="123"/>
        <end position="139"/>
    </location>
</feature>
<evidence type="ECO:0000313" key="2">
    <source>
        <dbReference type="EMBL" id="NOU49519.1"/>
    </source>
</evidence>
<dbReference type="AlphaFoldDB" id="A0A849V7J4"/>